<protein>
    <submittedName>
        <fullName evidence="3">Molybdopterin molybdochelatase /molybdenum cofactor cytidylyltransferase</fullName>
    </submittedName>
</protein>
<feature type="domain" description="MobA-like NTP transferase" evidence="2">
    <location>
        <begin position="349"/>
        <end position="511"/>
    </location>
</feature>
<name>A0A4R3Q3P1_RHISU</name>
<dbReference type="Gene3D" id="3.40.980.10">
    <property type="entry name" value="MoaB/Mog-like domain"/>
    <property type="match status" value="1"/>
</dbReference>
<dbReference type="InterPro" id="IPR025877">
    <property type="entry name" value="MobA-like_NTP_Trfase"/>
</dbReference>
<evidence type="ECO:0000256" key="1">
    <source>
        <dbReference type="ARBA" id="ARBA00022842"/>
    </source>
</evidence>
<dbReference type="InterPro" id="IPR012184">
    <property type="entry name" value="Bifunc_Mopterin-bd"/>
</dbReference>
<keyword evidence="1" id="KW-0460">Magnesium</keyword>
<dbReference type="SUPFAM" id="SSF53448">
    <property type="entry name" value="Nucleotide-diphospho-sugar transferases"/>
    <property type="match status" value="1"/>
</dbReference>
<dbReference type="PANTHER" id="PTHR43777:SF1">
    <property type="entry name" value="MOLYBDENUM COFACTOR CYTIDYLYLTRANSFERASE"/>
    <property type="match status" value="1"/>
</dbReference>
<dbReference type="RefSeq" id="WP_132567122.1">
    <property type="nucleotide sequence ID" value="NZ_SMBH01000016.1"/>
</dbReference>
<dbReference type="InterPro" id="IPR029044">
    <property type="entry name" value="Nucleotide-diphossugar_trans"/>
</dbReference>
<dbReference type="Proteomes" id="UP000294576">
    <property type="component" value="Unassembled WGS sequence"/>
</dbReference>
<gene>
    <name evidence="3" type="ORF">EV132_11697</name>
</gene>
<dbReference type="EMBL" id="SMBH01000016">
    <property type="protein sequence ID" value="TCU11925.1"/>
    <property type="molecule type" value="Genomic_DNA"/>
</dbReference>
<reference evidence="3 4" key="1">
    <citation type="submission" date="2019-03" db="EMBL/GenBank/DDBJ databases">
        <title>Genomic Encyclopedia of Type Strains, Phase IV (KMG-V): Genome sequencing to study the core and pangenomes of soil and plant-associated prokaryotes.</title>
        <authorList>
            <person name="Whitman W."/>
        </authorList>
    </citation>
    <scope>NUCLEOTIDE SEQUENCE [LARGE SCALE GENOMIC DNA]</scope>
    <source>
        <strain evidence="3 4">Hc14</strain>
    </source>
</reference>
<keyword evidence="3" id="KW-0548">Nucleotidyltransferase</keyword>
<dbReference type="PANTHER" id="PTHR43777">
    <property type="entry name" value="MOLYBDENUM COFACTOR CYTIDYLYLTRANSFERASE"/>
    <property type="match status" value="1"/>
</dbReference>
<dbReference type="SUPFAM" id="SSF53218">
    <property type="entry name" value="Molybdenum cofactor biosynthesis proteins"/>
    <property type="match status" value="1"/>
</dbReference>
<dbReference type="Pfam" id="PF12804">
    <property type="entry name" value="NTP_transf_3"/>
    <property type="match status" value="1"/>
</dbReference>
<evidence type="ECO:0000313" key="4">
    <source>
        <dbReference type="Proteomes" id="UP000294576"/>
    </source>
</evidence>
<dbReference type="CDD" id="cd04182">
    <property type="entry name" value="GT_2_like_f"/>
    <property type="match status" value="1"/>
</dbReference>
<accession>A0A4R3Q3P1</accession>
<comment type="caution">
    <text evidence="3">The sequence shown here is derived from an EMBL/GenBank/DDBJ whole genome shotgun (WGS) entry which is preliminary data.</text>
</comment>
<evidence type="ECO:0000313" key="3">
    <source>
        <dbReference type="EMBL" id="TCU11925.1"/>
    </source>
</evidence>
<dbReference type="AlphaFoldDB" id="A0A4R3Q3P1"/>
<dbReference type="GO" id="GO:0016779">
    <property type="term" value="F:nucleotidyltransferase activity"/>
    <property type="evidence" value="ECO:0007669"/>
    <property type="project" value="UniProtKB-KW"/>
</dbReference>
<dbReference type="InterPro" id="IPR036425">
    <property type="entry name" value="MoaB/Mog-like_dom_sf"/>
</dbReference>
<dbReference type="CDD" id="cd03522">
    <property type="entry name" value="MoeA_like"/>
    <property type="match status" value="1"/>
</dbReference>
<dbReference type="Gene3D" id="3.90.550.10">
    <property type="entry name" value="Spore Coat Polysaccharide Biosynthesis Protein SpsA, Chain A"/>
    <property type="match status" value="1"/>
</dbReference>
<keyword evidence="3" id="KW-0808">Transferase</keyword>
<evidence type="ECO:0000259" key="2">
    <source>
        <dbReference type="Pfam" id="PF12804"/>
    </source>
</evidence>
<dbReference type="PIRSF" id="PIRSF036626">
    <property type="entry name" value="MPTBd_MobAlike"/>
    <property type="match status" value="1"/>
</dbReference>
<proteinExistence type="predicted"/>
<organism evidence="3 4">
    <name type="scientific">Rhizobium sullae</name>
    <name type="common">Rhizobium hedysari</name>
    <dbReference type="NCBI Taxonomy" id="50338"/>
    <lineage>
        <taxon>Bacteria</taxon>
        <taxon>Pseudomonadati</taxon>
        <taxon>Pseudomonadota</taxon>
        <taxon>Alphaproteobacteria</taxon>
        <taxon>Hyphomicrobiales</taxon>
        <taxon>Rhizobiaceae</taxon>
        <taxon>Rhizobium/Agrobacterium group</taxon>
        <taxon>Rhizobium</taxon>
    </lineage>
</organism>
<sequence>MIFGEFDVNGAEGLVLAHSIKMADGTLPKGHVVDAADVVWLKKSGVEKIVAARLEDGDLGEDEAAARLGEAIAPDHLRFSEAATGRVNIYAATDGLFVADREAVDRLNRIDPAITLACLADHTHVSAGDMVATFKVIPLAVSGAKIDTACAELRATAPFQVKPFADHAVSLIATELPSLKVSVMDKTARILERRLAASGNRLSRERRVPHEAKALAASIKDVMAIPEDAPKLVVVFGASAVIDAADVIPEAIRDAGGRILSVGMPVDPGNLMVLGRIGETYVVGAPGCARSPKENGFDWVLDRILAGEEPRARDVTGMGVGGLLMEIQSRPQPRDAPARKRADASVAIVLLAAGRARRMGEGGRHKLLAEFDGMPLVHRSASIAVASRASSVKVVTGHRRAEIEAALEGLSVQLVFNADYSSGMASSLAAGFANAHAGGADGVLVMLADMPGVSTADLDHLISAFEQAEGRAIVRAVSGGKRGNPVILPRSLYHPVLALEGDVGARHIIETAGLPVVDVDIGERAHLDVDTPEAIAAAGGILKG</sequence>